<dbReference type="InterPro" id="IPR050700">
    <property type="entry name" value="YIM1/Zinc_Alcohol_DH_Fams"/>
</dbReference>
<comment type="caution">
    <text evidence="1">The sequence shown here is derived from an EMBL/GenBank/DDBJ whole genome shotgun (WGS) entry which is preliminary data.</text>
</comment>
<gene>
    <name evidence="1" type="ORF">Q5H92_07240</name>
</gene>
<evidence type="ECO:0000313" key="1">
    <source>
        <dbReference type="EMBL" id="MDO7846142.1"/>
    </source>
</evidence>
<keyword evidence="2" id="KW-1185">Reference proteome</keyword>
<evidence type="ECO:0000313" key="2">
    <source>
        <dbReference type="Proteomes" id="UP001167796"/>
    </source>
</evidence>
<dbReference type="Pfam" id="PF13602">
    <property type="entry name" value="ADH_zinc_N_2"/>
    <property type="match status" value="1"/>
</dbReference>
<dbReference type="PANTHER" id="PTHR11695:SF294">
    <property type="entry name" value="RETICULON-4-INTERACTING PROTEIN 1, MITOCHONDRIAL"/>
    <property type="match status" value="1"/>
</dbReference>
<name>A0ABT9ABM8_9BACT</name>
<dbReference type="Gene3D" id="3.90.180.10">
    <property type="entry name" value="Medium-chain alcohol dehydrogenases, catalytic domain"/>
    <property type="match status" value="1"/>
</dbReference>
<accession>A0ABT9ABM8</accession>
<sequence length="61" mass="6675">MRYSFLFMKASGKQLGDITKLVEAGIIKPVVDKTFPFAQTNEALAYVEGGRAKGKVVVQVK</sequence>
<dbReference type="EMBL" id="JAUQSX010000003">
    <property type="protein sequence ID" value="MDO7846142.1"/>
    <property type="molecule type" value="Genomic_DNA"/>
</dbReference>
<dbReference type="RefSeq" id="WP_305010831.1">
    <property type="nucleotide sequence ID" value="NZ_JAUQSX010000003.1"/>
</dbReference>
<dbReference type="Gene3D" id="3.40.50.720">
    <property type="entry name" value="NAD(P)-binding Rossmann-like Domain"/>
    <property type="match status" value="1"/>
</dbReference>
<proteinExistence type="predicted"/>
<dbReference type="PANTHER" id="PTHR11695">
    <property type="entry name" value="ALCOHOL DEHYDROGENASE RELATED"/>
    <property type="match status" value="1"/>
</dbReference>
<protein>
    <submittedName>
        <fullName evidence="1">Zinc-binding dehydrogenase</fullName>
    </submittedName>
</protein>
<reference evidence="1" key="1">
    <citation type="submission" date="2023-07" db="EMBL/GenBank/DDBJ databases">
        <authorList>
            <person name="Kim M.K."/>
        </authorList>
    </citation>
    <scope>NUCLEOTIDE SEQUENCE</scope>
    <source>
        <strain evidence="1">M29</strain>
    </source>
</reference>
<organism evidence="1 2">
    <name type="scientific">Hymenobacter mellowenesis</name>
    <dbReference type="NCBI Taxonomy" id="3063995"/>
    <lineage>
        <taxon>Bacteria</taxon>
        <taxon>Pseudomonadati</taxon>
        <taxon>Bacteroidota</taxon>
        <taxon>Cytophagia</taxon>
        <taxon>Cytophagales</taxon>
        <taxon>Hymenobacteraceae</taxon>
        <taxon>Hymenobacter</taxon>
    </lineage>
</organism>
<dbReference type="Proteomes" id="UP001167796">
    <property type="component" value="Unassembled WGS sequence"/>
</dbReference>